<dbReference type="Proteomes" id="UP000662904">
    <property type="component" value="Chromosome"/>
</dbReference>
<dbReference type="Pfam" id="PF06133">
    <property type="entry name" value="Com_YlbF"/>
    <property type="match status" value="1"/>
</dbReference>
<proteinExistence type="predicted"/>
<gene>
    <name evidence="1" type="ORF">H0A61_00174</name>
</gene>
<dbReference type="SUPFAM" id="SSF158622">
    <property type="entry name" value="YheA/YmcA-like"/>
    <property type="match status" value="1"/>
</dbReference>
<name>A0A8A0RK24_9FIRM</name>
<dbReference type="AlphaFoldDB" id="A0A8A0RK24"/>
<sequence>MSIENKAKELAETIKQTEEFEALKSAEARIQLDPNAQDIINRLRETQEKIQMAQQMGRPVSRDDIKELQDIHNQMQVNITLKNFIKAQEDFNEVMQKVNRAITESLTE</sequence>
<dbReference type="InterPro" id="IPR010368">
    <property type="entry name" value="Com_YlbF"/>
</dbReference>
<dbReference type="RefSeq" id="WP_206708106.1">
    <property type="nucleotide sequence ID" value="NZ_CP059066.1"/>
</dbReference>
<keyword evidence="2" id="KW-1185">Reference proteome</keyword>
<dbReference type="Gene3D" id="1.20.1500.10">
    <property type="entry name" value="YheA/YmcA-like"/>
    <property type="match status" value="1"/>
</dbReference>
<evidence type="ECO:0000313" key="2">
    <source>
        <dbReference type="Proteomes" id="UP000662904"/>
    </source>
</evidence>
<organism evidence="1 2">
    <name type="scientific">Koleobacter methoxysyntrophicus</name>
    <dbReference type="NCBI Taxonomy" id="2751313"/>
    <lineage>
        <taxon>Bacteria</taxon>
        <taxon>Bacillati</taxon>
        <taxon>Bacillota</taxon>
        <taxon>Clostridia</taxon>
        <taxon>Koleobacterales</taxon>
        <taxon>Koleobacteraceae</taxon>
        <taxon>Koleobacter</taxon>
    </lineage>
</organism>
<reference evidence="1" key="1">
    <citation type="submission" date="2020-07" db="EMBL/GenBank/DDBJ databases">
        <title>Koleobacter methoxysyntrophicus gen. nov., sp. nov., a novel anaerobic bacterium isolated from deep subsurface oil field and proposal of Koleobacterales ord. nov. in the phylum Firmicutes.</title>
        <authorList>
            <person name="Sakamoto S."/>
            <person name="Tamaki H."/>
        </authorList>
    </citation>
    <scope>NUCLEOTIDE SEQUENCE</scope>
    <source>
        <strain evidence="1">NRmbB1</strain>
    </source>
</reference>
<accession>A0A8A0RK24</accession>
<dbReference type="KEGG" id="kme:H0A61_00174"/>
<dbReference type="InterPro" id="IPR023378">
    <property type="entry name" value="YheA/YmcA-like_dom_sf"/>
</dbReference>
<evidence type="ECO:0008006" key="3">
    <source>
        <dbReference type="Google" id="ProtNLM"/>
    </source>
</evidence>
<evidence type="ECO:0000313" key="1">
    <source>
        <dbReference type="EMBL" id="QSQ07857.1"/>
    </source>
</evidence>
<dbReference type="EMBL" id="CP059066">
    <property type="protein sequence ID" value="QSQ07857.1"/>
    <property type="molecule type" value="Genomic_DNA"/>
</dbReference>
<protein>
    <recommendedName>
        <fullName evidence="3">YlbF family regulator</fullName>
    </recommendedName>
</protein>